<accession>A0A9P6W0H0</accession>
<keyword evidence="3" id="KW-1185">Reference proteome</keyword>
<comment type="caution">
    <text evidence="2">The sequence shown here is derived from an EMBL/GenBank/DDBJ whole genome shotgun (WGS) entry which is preliminary data.</text>
</comment>
<protein>
    <submittedName>
        <fullName evidence="2">Uncharacterized protein</fullName>
    </submittedName>
</protein>
<dbReference type="EMBL" id="PUHQ01000058">
    <property type="protein sequence ID" value="KAG0659028.1"/>
    <property type="molecule type" value="Genomic_DNA"/>
</dbReference>
<evidence type="ECO:0000256" key="1">
    <source>
        <dbReference type="SAM" id="MobiDB-lite"/>
    </source>
</evidence>
<evidence type="ECO:0000313" key="2">
    <source>
        <dbReference type="EMBL" id="KAG0659028.1"/>
    </source>
</evidence>
<reference evidence="2 3" key="1">
    <citation type="submission" date="2020-11" db="EMBL/GenBank/DDBJ databases">
        <title>Kefir isolates.</title>
        <authorList>
            <person name="Marcisauskas S."/>
            <person name="Kim Y."/>
            <person name="Blasche S."/>
        </authorList>
    </citation>
    <scope>NUCLEOTIDE SEQUENCE [LARGE SCALE GENOMIC DNA]</scope>
    <source>
        <strain evidence="2 3">KR</strain>
    </source>
</reference>
<dbReference type="Proteomes" id="UP000777482">
    <property type="component" value="Unassembled WGS sequence"/>
</dbReference>
<evidence type="ECO:0000313" key="3">
    <source>
        <dbReference type="Proteomes" id="UP000777482"/>
    </source>
</evidence>
<dbReference type="AlphaFoldDB" id="A0A9P6W0H0"/>
<gene>
    <name evidence="2" type="ORF">C6P46_005324</name>
</gene>
<sequence>MPSPAATPGHHSRRRLPGVTILALCMLTAGWIAFAVLAPSPDYTDFESQATHLDAVAGRGDANDAGRGSGAAAPPPPGTLLHRVGLAAGPGKQRLGLAVDPNTADDEALAFTVQHDFPSSNAFSHAASASPPSSRDSVTNKLRIKLDRTATLLGDLLLGLFGIDDGAEWFSEGDFDYET</sequence>
<proteinExistence type="predicted"/>
<feature type="region of interest" description="Disordered" evidence="1">
    <location>
        <begin position="58"/>
        <end position="78"/>
    </location>
</feature>
<feature type="compositionally biased region" description="Low complexity" evidence="1">
    <location>
        <begin position="58"/>
        <end position="72"/>
    </location>
</feature>
<organism evidence="2 3">
    <name type="scientific">Rhodotorula mucilaginosa</name>
    <name type="common">Yeast</name>
    <name type="synonym">Rhodotorula rubra</name>
    <dbReference type="NCBI Taxonomy" id="5537"/>
    <lineage>
        <taxon>Eukaryota</taxon>
        <taxon>Fungi</taxon>
        <taxon>Dikarya</taxon>
        <taxon>Basidiomycota</taxon>
        <taxon>Pucciniomycotina</taxon>
        <taxon>Microbotryomycetes</taxon>
        <taxon>Sporidiobolales</taxon>
        <taxon>Sporidiobolaceae</taxon>
        <taxon>Rhodotorula</taxon>
    </lineage>
</organism>
<feature type="non-terminal residue" evidence="2">
    <location>
        <position position="179"/>
    </location>
</feature>
<name>A0A9P6W0H0_RHOMI</name>